<name>A0A084SPM7_9BACT</name>
<dbReference type="AlphaFoldDB" id="A0A084SPM7"/>
<dbReference type="PROSITE" id="PS00061">
    <property type="entry name" value="ADH_SHORT"/>
    <property type="match status" value="1"/>
</dbReference>
<evidence type="ECO:0000256" key="3">
    <source>
        <dbReference type="RuleBase" id="RU000363"/>
    </source>
</evidence>
<dbReference type="EMBL" id="JPMI01000213">
    <property type="protein sequence ID" value="KFA90412.1"/>
    <property type="molecule type" value="Genomic_DNA"/>
</dbReference>
<dbReference type="GO" id="GO:0016491">
    <property type="term" value="F:oxidoreductase activity"/>
    <property type="evidence" value="ECO:0007669"/>
    <property type="project" value="UniProtKB-KW"/>
</dbReference>
<dbReference type="PANTHER" id="PTHR44196">
    <property type="entry name" value="DEHYDROGENASE/REDUCTASE SDR FAMILY MEMBER 7B"/>
    <property type="match status" value="1"/>
</dbReference>
<dbReference type="NCBIfam" id="NF006117">
    <property type="entry name" value="PRK08264.1-3"/>
    <property type="match status" value="1"/>
</dbReference>
<comment type="similarity">
    <text evidence="1 3">Belongs to the short-chain dehydrogenases/reductases (SDR) family.</text>
</comment>
<gene>
    <name evidence="4" type="ORF">Q664_28630</name>
</gene>
<keyword evidence="2" id="KW-0560">Oxidoreductase</keyword>
<reference evidence="4 5" key="1">
    <citation type="submission" date="2014-07" db="EMBL/GenBank/DDBJ databases">
        <title>Draft Genome Sequence of Gephyronic Acid Producer, Cystobacter violaceus Strain Cb vi76.</title>
        <authorList>
            <person name="Stevens D.C."/>
            <person name="Young J."/>
            <person name="Carmichael R."/>
            <person name="Tan J."/>
            <person name="Taylor R.E."/>
        </authorList>
    </citation>
    <scope>NUCLEOTIDE SEQUENCE [LARGE SCALE GENOMIC DNA]</scope>
    <source>
        <strain evidence="4 5">Cb vi76</strain>
    </source>
</reference>
<evidence type="ECO:0000313" key="5">
    <source>
        <dbReference type="Proteomes" id="UP000028547"/>
    </source>
</evidence>
<dbReference type="InterPro" id="IPR036291">
    <property type="entry name" value="NAD(P)-bd_dom_sf"/>
</dbReference>
<sequence length="235" mass="24536">MEIKNAVALVTGANRGLGLAFAQVLLERGARKVYAAARDPSTISLPGVVPVRLDVTRPEQVEAIAREARDVTLLINNAGILKPTTLLAHDAQAAARAELETNYLGPLATSSAFAPILASHGGGAIVNVLSVLSWLAFPGTSTYSASKAAAWALTNGLRNELRGQKTQVLGLHVGYMDTDMAHGVNAPKSSPTEVVRLTLDALEAGRDEVLADEVSRNVKRGLSAEPGVYLGIPGA</sequence>
<dbReference type="PRINTS" id="PR00080">
    <property type="entry name" value="SDRFAMILY"/>
</dbReference>
<accession>A0A084SPM7</accession>
<dbReference type="GO" id="GO:0016020">
    <property type="term" value="C:membrane"/>
    <property type="evidence" value="ECO:0007669"/>
    <property type="project" value="TreeGrafter"/>
</dbReference>
<evidence type="ECO:0000256" key="2">
    <source>
        <dbReference type="ARBA" id="ARBA00023002"/>
    </source>
</evidence>
<dbReference type="PANTHER" id="PTHR44196:SF1">
    <property type="entry name" value="DEHYDROGENASE_REDUCTASE SDR FAMILY MEMBER 7B"/>
    <property type="match status" value="1"/>
</dbReference>
<dbReference type="RefSeq" id="WP_043402409.1">
    <property type="nucleotide sequence ID" value="NZ_JPMI01000213.1"/>
</dbReference>
<dbReference type="InterPro" id="IPR002347">
    <property type="entry name" value="SDR_fam"/>
</dbReference>
<dbReference type="Gene3D" id="3.40.50.720">
    <property type="entry name" value="NAD(P)-binding Rossmann-like Domain"/>
    <property type="match status" value="1"/>
</dbReference>
<proteinExistence type="inferred from homology"/>
<dbReference type="NCBIfam" id="NF006119">
    <property type="entry name" value="PRK08264.1-5"/>
    <property type="match status" value="1"/>
</dbReference>
<evidence type="ECO:0000256" key="1">
    <source>
        <dbReference type="ARBA" id="ARBA00006484"/>
    </source>
</evidence>
<protein>
    <submittedName>
        <fullName evidence="4">Short-chain dehydrogenase</fullName>
    </submittedName>
</protein>
<dbReference type="InterPro" id="IPR020904">
    <property type="entry name" value="Sc_DH/Rdtase_CS"/>
</dbReference>
<dbReference type="Proteomes" id="UP000028547">
    <property type="component" value="Unassembled WGS sequence"/>
</dbReference>
<dbReference type="PRINTS" id="PR00081">
    <property type="entry name" value="GDHRDH"/>
</dbReference>
<dbReference type="SUPFAM" id="SSF51735">
    <property type="entry name" value="NAD(P)-binding Rossmann-fold domains"/>
    <property type="match status" value="1"/>
</dbReference>
<organism evidence="4 5">
    <name type="scientific">Archangium violaceum Cb vi76</name>
    <dbReference type="NCBI Taxonomy" id="1406225"/>
    <lineage>
        <taxon>Bacteria</taxon>
        <taxon>Pseudomonadati</taxon>
        <taxon>Myxococcota</taxon>
        <taxon>Myxococcia</taxon>
        <taxon>Myxococcales</taxon>
        <taxon>Cystobacterineae</taxon>
        <taxon>Archangiaceae</taxon>
        <taxon>Archangium</taxon>
    </lineage>
</organism>
<comment type="caution">
    <text evidence="4">The sequence shown here is derived from an EMBL/GenBank/DDBJ whole genome shotgun (WGS) entry which is preliminary data.</text>
</comment>
<evidence type="ECO:0000313" key="4">
    <source>
        <dbReference type="EMBL" id="KFA90412.1"/>
    </source>
</evidence>
<dbReference type="Pfam" id="PF00106">
    <property type="entry name" value="adh_short"/>
    <property type="match status" value="1"/>
</dbReference>